<dbReference type="eggNOG" id="COG3604">
    <property type="taxonomic scope" value="Bacteria"/>
</dbReference>
<dbReference type="OrthoDB" id="9811901at2"/>
<keyword evidence="3" id="KW-0805">Transcription regulation</keyword>
<feature type="region of interest" description="Disordered" evidence="6">
    <location>
        <begin position="214"/>
        <end position="238"/>
    </location>
</feature>
<keyword evidence="5" id="KW-0804">Transcription</keyword>
<dbReference type="Gene3D" id="1.10.8.60">
    <property type="match status" value="1"/>
</dbReference>
<accession>Q3AR86</accession>
<dbReference type="PROSITE" id="PS00688">
    <property type="entry name" value="SIGMA54_INTERACT_3"/>
    <property type="match status" value="1"/>
</dbReference>
<dbReference type="PANTHER" id="PTHR32071">
    <property type="entry name" value="TRANSCRIPTIONAL REGULATORY PROTEIN"/>
    <property type="match status" value="1"/>
</dbReference>
<dbReference type="SUPFAM" id="SSF46689">
    <property type="entry name" value="Homeodomain-like"/>
    <property type="match status" value="1"/>
</dbReference>
<dbReference type="FunFam" id="3.40.50.300:FF:000006">
    <property type="entry name" value="DNA-binding transcriptional regulator NtrC"/>
    <property type="match status" value="1"/>
</dbReference>
<evidence type="ECO:0000256" key="3">
    <source>
        <dbReference type="ARBA" id="ARBA00023015"/>
    </source>
</evidence>
<dbReference type="AlphaFoldDB" id="Q3AR86"/>
<dbReference type="Pfam" id="PF25601">
    <property type="entry name" value="AAA_lid_14"/>
    <property type="match status" value="1"/>
</dbReference>
<dbReference type="STRING" id="340177.Cag_1228"/>
<dbReference type="InterPro" id="IPR027417">
    <property type="entry name" value="P-loop_NTPase"/>
</dbReference>
<proteinExistence type="predicted"/>
<dbReference type="Gene3D" id="3.30.450.40">
    <property type="match status" value="1"/>
</dbReference>
<dbReference type="SUPFAM" id="SSF55781">
    <property type="entry name" value="GAF domain-like"/>
    <property type="match status" value="1"/>
</dbReference>
<evidence type="ECO:0000256" key="1">
    <source>
        <dbReference type="ARBA" id="ARBA00022741"/>
    </source>
</evidence>
<protein>
    <submittedName>
        <fullName evidence="8">DNA-binding protein Fis / transcriptional regulator, Fis family</fullName>
    </submittedName>
</protein>
<dbReference type="Pfam" id="PF01590">
    <property type="entry name" value="GAF"/>
    <property type="match status" value="1"/>
</dbReference>
<dbReference type="EMBL" id="CP000108">
    <property type="protein sequence ID" value="ABB28489.1"/>
    <property type="molecule type" value="Genomic_DNA"/>
</dbReference>
<name>Q3AR86_CHLCH</name>
<dbReference type="Gene3D" id="1.10.10.60">
    <property type="entry name" value="Homeodomain-like"/>
    <property type="match status" value="1"/>
</dbReference>
<dbReference type="InterPro" id="IPR029016">
    <property type="entry name" value="GAF-like_dom_sf"/>
</dbReference>
<dbReference type="Pfam" id="PF00158">
    <property type="entry name" value="Sigma54_activat"/>
    <property type="match status" value="1"/>
</dbReference>
<evidence type="ECO:0000256" key="4">
    <source>
        <dbReference type="ARBA" id="ARBA00023125"/>
    </source>
</evidence>
<dbReference type="PANTHER" id="PTHR32071:SF57">
    <property type="entry name" value="C4-DICARBOXYLATE TRANSPORT TRANSCRIPTIONAL REGULATORY PROTEIN DCTD"/>
    <property type="match status" value="1"/>
</dbReference>
<dbReference type="InterPro" id="IPR025943">
    <property type="entry name" value="Sigma_54_int_dom_ATP-bd_2"/>
</dbReference>
<evidence type="ECO:0000313" key="8">
    <source>
        <dbReference type="EMBL" id="ABB28489.1"/>
    </source>
</evidence>
<keyword evidence="1" id="KW-0547">Nucleotide-binding</keyword>
<keyword evidence="4 8" id="KW-0238">DNA-binding</keyword>
<dbReference type="SUPFAM" id="SSF52540">
    <property type="entry name" value="P-loop containing nucleoside triphosphate hydrolases"/>
    <property type="match status" value="1"/>
</dbReference>
<feature type="domain" description="Sigma-54 factor interaction" evidence="7">
    <location>
        <begin position="237"/>
        <end position="466"/>
    </location>
</feature>
<dbReference type="Pfam" id="PF02954">
    <property type="entry name" value="HTH_8"/>
    <property type="match status" value="1"/>
</dbReference>
<dbReference type="InterPro" id="IPR009057">
    <property type="entry name" value="Homeodomain-like_sf"/>
</dbReference>
<dbReference type="SMART" id="SM00382">
    <property type="entry name" value="AAA"/>
    <property type="match status" value="1"/>
</dbReference>
<organism evidence="8">
    <name type="scientific">Chlorobium chlorochromatii (strain CaD3)</name>
    <dbReference type="NCBI Taxonomy" id="340177"/>
    <lineage>
        <taxon>Bacteria</taxon>
        <taxon>Pseudomonadati</taxon>
        <taxon>Chlorobiota</taxon>
        <taxon>Chlorobiia</taxon>
        <taxon>Chlorobiales</taxon>
        <taxon>Chlorobiaceae</taxon>
        <taxon>Chlorobium/Pelodictyon group</taxon>
        <taxon>Chlorobium</taxon>
    </lineage>
</organism>
<dbReference type="InterPro" id="IPR002197">
    <property type="entry name" value="HTH_Fis"/>
</dbReference>
<evidence type="ECO:0000256" key="6">
    <source>
        <dbReference type="SAM" id="MobiDB-lite"/>
    </source>
</evidence>
<dbReference type="GO" id="GO:0043565">
    <property type="term" value="F:sequence-specific DNA binding"/>
    <property type="evidence" value="ECO:0007669"/>
    <property type="project" value="InterPro"/>
</dbReference>
<keyword evidence="2" id="KW-0067">ATP-binding</keyword>
<dbReference type="InterPro" id="IPR025944">
    <property type="entry name" value="Sigma_54_int_dom_CS"/>
</dbReference>
<dbReference type="SMART" id="SM00065">
    <property type="entry name" value="GAF"/>
    <property type="match status" value="1"/>
</dbReference>
<dbReference type="CDD" id="cd00009">
    <property type="entry name" value="AAA"/>
    <property type="match status" value="1"/>
</dbReference>
<evidence type="ECO:0000259" key="7">
    <source>
        <dbReference type="PROSITE" id="PS50045"/>
    </source>
</evidence>
<dbReference type="InterPro" id="IPR002078">
    <property type="entry name" value="Sigma_54_int"/>
</dbReference>
<dbReference type="KEGG" id="cch:Cag_1228"/>
<evidence type="ECO:0000256" key="5">
    <source>
        <dbReference type="ARBA" id="ARBA00023163"/>
    </source>
</evidence>
<evidence type="ECO:0000256" key="2">
    <source>
        <dbReference type="ARBA" id="ARBA00022840"/>
    </source>
</evidence>
<dbReference type="InterPro" id="IPR003018">
    <property type="entry name" value="GAF"/>
</dbReference>
<dbReference type="GO" id="GO:0006355">
    <property type="term" value="P:regulation of DNA-templated transcription"/>
    <property type="evidence" value="ECO:0007669"/>
    <property type="project" value="InterPro"/>
</dbReference>
<sequence>MLITQQNDYGSISLLAEVSRTITHEEDINKVLRLVLFIMSENMHMQRGMITILNRSTGEIVINESFGLTEEERERGRYHIGEGVIGHVVKTGKAVIVPSIQDEPLFLDRTGSRAQAKKEELCFICIPIKAGSEIIGTLSADRHVEPVTADEHRRKTRQTDDRDERIDKLQFYVDQLSIIAAMISQAVRLKQLAYEAGSKNVQDLSNLPPFAASIPPRSEDRQVNAIPPPSPDRPANIIGNTKPMVSLYSMIDKIAKTSATTLVLGESGVGKELVASAIHFKSRRAEKPFIKFNCAALPENIVESELFGHEKGAFTGALATRHGRFEMANNGTIFLDEVGELSLSVQAKLLRILQEKEFERVGGSKTIKVDVRVIAATNRNLEELIRQGQFREDLFYRLNIFPITVPPLRERKTDILLLADYFVEKYNKANQKGVRRISTTAIDMLMRYHWPGNVRELQNCIERAVILSEDNVIHGYHLPPTLQTAESSGTPYTGSLQQKLDAIEKEMIIEALKRTQGNMSRAAMQLGLSERIMGLRIKKFNIDYRKFRV</sequence>
<dbReference type="Gene3D" id="3.40.50.300">
    <property type="entry name" value="P-loop containing nucleotide triphosphate hydrolases"/>
    <property type="match status" value="1"/>
</dbReference>
<dbReference type="PROSITE" id="PS50045">
    <property type="entry name" value="SIGMA54_INTERACT_4"/>
    <property type="match status" value="1"/>
</dbReference>
<dbReference type="PRINTS" id="PR01590">
    <property type="entry name" value="HTHFIS"/>
</dbReference>
<dbReference type="HOGENOM" id="CLU_000445_95_2_10"/>
<gene>
    <name evidence="8" type="ordered locus">Cag_1228</name>
</gene>
<reference evidence="8" key="1">
    <citation type="submission" date="2005-08" db="EMBL/GenBank/DDBJ databases">
        <title>Complete sequence of Chlorobium chlorochromatii CaD3.</title>
        <authorList>
            <person name="Copeland A."/>
            <person name="Lucas S."/>
            <person name="Lapidus A."/>
            <person name="Barry K."/>
            <person name="Detter J.C."/>
            <person name="Glavina T."/>
            <person name="Hammon N."/>
            <person name="Israni S."/>
            <person name="Pitluck S."/>
            <person name="Bryant D."/>
            <person name="Schmutz J."/>
            <person name="Larimer F."/>
            <person name="Land M."/>
            <person name="Kyrpides N."/>
            <person name="Ivanova N."/>
            <person name="Richardson P."/>
        </authorList>
    </citation>
    <scope>NUCLEOTIDE SEQUENCE [LARGE SCALE GENOMIC DNA]</scope>
    <source>
        <strain evidence="8">CaD3</strain>
    </source>
</reference>
<dbReference type="GO" id="GO:0005524">
    <property type="term" value="F:ATP binding"/>
    <property type="evidence" value="ECO:0007669"/>
    <property type="project" value="UniProtKB-KW"/>
</dbReference>
<dbReference type="InterPro" id="IPR003593">
    <property type="entry name" value="AAA+_ATPase"/>
</dbReference>
<dbReference type="PROSITE" id="PS00676">
    <property type="entry name" value="SIGMA54_INTERACT_2"/>
    <property type="match status" value="1"/>
</dbReference>
<dbReference type="InterPro" id="IPR058031">
    <property type="entry name" value="AAA_lid_NorR"/>
</dbReference>